<evidence type="ECO:0000313" key="4">
    <source>
        <dbReference type="Proteomes" id="UP000255316"/>
    </source>
</evidence>
<gene>
    <name evidence="1" type="ORF">Lcin_1004</name>
    <name evidence="2" type="ORF">NCTC12438_00042</name>
</gene>
<sequence>MQLKYDIDLFSIKNDVSNTAYCNCWVGNELFWEKYMAFTLPIYYYILYESPLDLRNTFLKKRADKKINAAGNLYFSQVDKFFRDVAHPK</sequence>
<dbReference type="STRING" id="28085.Lcin_1004"/>
<name>A0A378IG45_9GAMM</name>
<proteinExistence type="predicted"/>
<protein>
    <submittedName>
        <fullName evidence="2">Uncharacterized protein</fullName>
    </submittedName>
</protein>
<accession>A0A378IG45</accession>
<dbReference type="AlphaFoldDB" id="A0A378IG45"/>
<dbReference type="Proteomes" id="UP000054854">
    <property type="component" value="Unassembled WGS sequence"/>
</dbReference>
<evidence type="ECO:0000313" key="1">
    <source>
        <dbReference type="EMBL" id="KTC92225.1"/>
    </source>
</evidence>
<dbReference type="EMBL" id="UGNX01000001">
    <property type="protein sequence ID" value="STX33471.1"/>
    <property type="molecule type" value="Genomic_DNA"/>
</dbReference>
<evidence type="ECO:0000313" key="3">
    <source>
        <dbReference type="Proteomes" id="UP000054854"/>
    </source>
</evidence>
<reference evidence="1 3" key="1">
    <citation type="submission" date="2015-11" db="EMBL/GenBank/DDBJ databases">
        <title>Genomic analysis of 38 Legionella species identifies large and diverse effector repertoires.</title>
        <authorList>
            <person name="Burstein D."/>
            <person name="Amaro F."/>
            <person name="Zusman T."/>
            <person name="Lifshitz Z."/>
            <person name="Cohen O."/>
            <person name="Gilbert J.A."/>
            <person name="Pupko T."/>
            <person name="Shuman H.A."/>
            <person name="Segal G."/>
        </authorList>
    </citation>
    <scope>NUCLEOTIDE SEQUENCE [LARGE SCALE GENOMIC DNA]</scope>
    <source>
        <strain evidence="1 3">CDC#72-OH-14</strain>
    </source>
</reference>
<keyword evidence="3" id="KW-1185">Reference proteome</keyword>
<evidence type="ECO:0000313" key="2">
    <source>
        <dbReference type="EMBL" id="STX33471.1"/>
    </source>
</evidence>
<organism evidence="2 4">
    <name type="scientific">Legionella cincinnatiensis</name>
    <dbReference type="NCBI Taxonomy" id="28085"/>
    <lineage>
        <taxon>Bacteria</taxon>
        <taxon>Pseudomonadati</taxon>
        <taxon>Pseudomonadota</taxon>
        <taxon>Gammaproteobacteria</taxon>
        <taxon>Legionellales</taxon>
        <taxon>Legionellaceae</taxon>
        <taxon>Legionella</taxon>
    </lineage>
</organism>
<dbReference type="EMBL" id="LNXX01000007">
    <property type="protein sequence ID" value="KTC92225.1"/>
    <property type="molecule type" value="Genomic_DNA"/>
</dbReference>
<dbReference type="Proteomes" id="UP000255316">
    <property type="component" value="Unassembled WGS sequence"/>
</dbReference>
<reference evidence="2 4" key="2">
    <citation type="submission" date="2018-06" db="EMBL/GenBank/DDBJ databases">
        <authorList>
            <consortium name="Pathogen Informatics"/>
            <person name="Doyle S."/>
        </authorList>
    </citation>
    <scope>NUCLEOTIDE SEQUENCE [LARGE SCALE GENOMIC DNA]</scope>
    <source>
        <strain evidence="2 4">NCTC12438</strain>
    </source>
</reference>